<dbReference type="RefSeq" id="WP_106012632.1">
    <property type="nucleotide sequence ID" value="NZ_CP027226.1"/>
</dbReference>
<keyword evidence="2" id="KW-1185">Reference proteome</keyword>
<protein>
    <recommendedName>
        <fullName evidence="3">DUF1934 domain-containing protein</fullName>
    </recommendedName>
</protein>
<proteinExistence type="predicted"/>
<dbReference type="InterPro" id="IPR012674">
    <property type="entry name" value="Calycin"/>
</dbReference>
<dbReference type="Gene3D" id="2.40.128.20">
    <property type="match status" value="1"/>
</dbReference>
<sequence length="162" mass="18732">MSKNKLIVDLFIKSQQVVDEQDKQEFIIETQAELTEMDDSYFLIFEHFEDLKADGLDTIGELSQGNIEKTKFSLKIQKDLEKITLRRFGASSYAIDFVNSDLSYNYVNTTHGRLELIYRTNKIVNVKNSKNDFEINLDYDLMQGDSVLANNNLNIAFVRADK</sequence>
<dbReference type="SUPFAM" id="SSF50814">
    <property type="entry name" value="Lipocalins"/>
    <property type="match status" value="1"/>
</dbReference>
<evidence type="ECO:0000313" key="2">
    <source>
        <dbReference type="Proteomes" id="UP000237947"/>
    </source>
</evidence>
<reference evidence="2" key="1">
    <citation type="submission" date="2018-02" db="EMBL/GenBank/DDBJ databases">
        <authorList>
            <person name="Holder M.E."/>
            <person name="Ajami N.J."/>
            <person name="Petrosino J.F."/>
        </authorList>
    </citation>
    <scope>NUCLEOTIDE SEQUENCE [LARGE SCALE GENOMIC DNA]</scope>
    <source>
        <strain evidence="2">CCUG 47711</strain>
    </source>
</reference>
<evidence type="ECO:0000313" key="1">
    <source>
        <dbReference type="EMBL" id="AVM42679.1"/>
    </source>
</evidence>
<dbReference type="Proteomes" id="UP000237947">
    <property type="component" value="Chromosome"/>
</dbReference>
<evidence type="ECO:0008006" key="3">
    <source>
        <dbReference type="Google" id="ProtNLM"/>
    </source>
</evidence>
<accession>A0A2S0KNV1</accession>
<organism evidence="1 2">
    <name type="scientific">Fastidiosipila sanguinis</name>
    <dbReference type="NCBI Taxonomy" id="236753"/>
    <lineage>
        <taxon>Bacteria</taxon>
        <taxon>Bacillati</taxon>
        <taxon>Bacillota</taxon>
        <taxon>Clostridia</taxon>
        <taxon>Eubacteriales</taxon>
        <taxon>Oscillospiraceae</taxon>
        <taxon>Fastidiosipila</taxon>
    </lineage>
</organism>
<dbReference type="AlphaFoldDB" id="A0A2S0KNV1"/>
<gene>
    <name evidence="1" type="ORF">C5Q98_05385</name>
</gene>
<dbReference type="InterPro" id="IPR015231">
    <property type="entry name" value="DUF1934"/>
</dbReference>
<dbReference type="Pfam" id="PF09148">
    <property type="entry name" value="DUF1934"/>
    <property type="match status" value="1"/>
</dbReference>
<name>A0A2S0KNV1_9FIRM</name>
<dbReference type="EMBL" id="CP027226">
    <property type="protein sequence ID" value="AVM42679.1"/>
    <property type="molecule type" value="Genomic_DNA"/>
</dbReference>
<dbReference type="KEGG" id="fsa:C5Q98_05385"/>